<name>A0ABD0LPM2_9CAEN</name>
<dbReference type="EMBL" id="JACVVK020000034">
    <property type="protein sequence ID" value="KAK7500979.1"/>
    <property type="molecule type" value="Genomic_DNA"/>
</dbReference>
<protein>
    <submittedName>
        <fullName evidence="1">Uncharacterized protein</fullName>
    </submittedName>
</protein>
<dbReference type="Proteomes" id="UP001519460">
    <property type="component" value="Unassembled WGS sequence"/>
</dbReference>
<comment type="caution">
    <text evidence="1">The sequence shown here is derived from an EMBL/GenBank/DDBJ whole genome shotgun (WGS) entry which is preliminary data.</text>
</comment>
<organism evidence="1 2">
    <name type="scientific">Batillaria attramentaria</name>
    <dbReference type="NCBI Taxonomy" id="370345"/>
    <lineage>
        <taxon>Eukaryota</taxon>
        <taxon>Metazoa</taxon>
        <taxon>Spiralia</taxon>
        <taxon>Lophotrochozoa</taxon>
        <taxon>Mollusca</taxon>
        <taxon>Gastropoda</taxon>
        <taxon>Caenogastropoda</taxon>
        <taxon>Sorbeoconcha</taxon>
        <taxon>Cerithioidea</taxon>
        <taxon>Batillariidae</taxon>
        <taxon>Batillaria</taxon>
    </lineage>
</organism>
<sequence length="101" mass="11311">MYQSCLQTQDKVIDTDLLDICTPRDRTSICTTLAYKCNHQTLSLSLSSLLGAVWSPSGRNRAAFRALLPSIIGLPWQLGQRECILHYVHALCQGIRLHGTR</sequence>
<gene>
    <name evidence="1" type="ORF">BaRGS_00007859</name>
</gene>
<evidence type="ECO:0000313" key="2">
    <source>
        <dbReference type="Proteomes" id="UP001519460"/>
    </source>
</evidence>
<proteinExistence type="predicted"/>
<reference evidence="1 2" key="1">
    <citation type="journal article" date="2023" name="Sci. Data">
        <title>Genome assembly of the Korean intertidal mud-creeper Batillaria attramentaria.</title>
        <authorList>
            <person name="Patra A.K."/>
            <person name="Ho P.T."/>
            <person name="Jun S."/>
            <person name="Lee S.J."/>
            <person name="Kim Y."/>
            <person name="Won Y.J."/>
        </authorList>
    </citation>
    <scope>NUCLEOTIDE SEQUENCE [LARGE SCALE GENOMIC DNA]</scope>
    <source>
        <strain evidence="1">Wonlab-2016</strain>
    </source>
</reference>
<keyword evidence="2" id="KW-1185">Reference proteome</keyword>
<dbReference type="AlphaFoldDB" id="A0ABD0LPM2"/>
<accession>A0ABD0LPM2</accession>
<evidence type="ECO:0000313" key="1">
    <source>
        <dbReference type="EMBL" id="KAK7500979.1"/>
    </source>
</evidence>